<evidence type="ECO:0000256" key="4">
    <source>
        <dbReference type="PIRNR" id="PIRNR004692"/>
    </source>
</evidence>
<keyword evidence="11" id="KW-1185">Reference proteome</keyword>
<proteinExistence type="inferred from homology"/>
<dbReference type="RefSeq" id="WP_145351925.1">
    <property type="nucleotide sequence ID" value="NZ_CP036262.1"/>
</dbReference>
<dbReference type="EC" id="5.3.1.13" evidence="10"/>
<dbReference type="InterPro" id="IPR004800">
    <property type="entry name" value="KdsD/KpsF-type"/>
</dbReference>
<dbReference type="Proteomes" id="UP000320672">
    <property type="component" value="Chromosome"/>
</dbReference>
<keyword evidence="2" id="KW-0677">Repeat</keyword>
<dbReference type="OrthoDB" id="9762536at2"/>
<dbReference type="AlphaFoldDB" id="A0A517MG18"/>
<dbReference type="GO" id="GO:0046872">
    <property type="term" value="F:metal ion binding"/>
    <property type="evidence" value="ECO:0007669"/>
    <property type="project" value="UniProtKB-KW"/>
</dbReference>
<dbReference type="GO" id="GO:1901135">
    <property type="term" value="P:carbohydrate derivative metabolic process"/>
    <property type="evidence" value="ECO:0007669"/>
    <property type="project" value="InterPro"/>
</dbReference>
<evidence type="ECO:0000256" key="6">
    <source>
        <dbReference type="PIRSR" id="PIRSR004692-3"/>
    </source>
</evidence>
<dbReference type="SUPFAM" id="SSF53697">
    <property type="entry name" value="SIS domain"/>
    <property type="match status" value="1"/>
</dbReference>
<feature type="site" description="Catalytically relevant" evidence="6">
    <location>
        <position position="71"/>
    </location>
</feature>
<dbReference type="PIRSF" id="PIRSF004692">
    <property type="entry name" value="KdsD_KpsF"/>
    <property type="match status" value="1"/>
</dbReference>
<feature type="site" description="Catalytically relevant" evidence="6">
    <location>
        <position position="164"/>
    </location>
</feature>
<evidence type="ECO:0000313" key="10">
    <source>
        <dbReference type="EMBL" id="QDS93833.1"/>
    </source>
</evidence>
<keyword evidence="3 7" id="KW-0129">CBS domain</keyword>
<feature type="site" description="Catalytically relevant" evidence="6">
    <location>
        <position position="123"/>
    </location>
</feature>
<keyword evidence="5" id="KW-0479">Metal-binding</keyword>
<dbReference type="PROSITE" id="PS51371">
    <property type="entry name" value="CBS"/>
    <property type="match status" value="1"/>
</dbReference>
<feature type="domain" description="SIS" evidence="9">
    <location>
        <begin position="53"/>
        <end position="196"/>
    </location>
</feature>
<evidence type="ECO:0000313" key="11">
    <source>
        <dbReference type="Proteomes" id="UP000320672"/>
    </source>
</evidence>
<dbReference type="Pfam" id="PF01380">
    <property type="entry name" value="SIS"/>
    <property type="match status" value="1"/>
</dbReference>
<feature type="site" description="Catalytically relevant" evidence="6">
    <location>
        <position position="205"/>
    </location>
</feature>
<protein>
    <submittedName>
        <fullName evidence="10">Arabinose 5-phosphate isomerase KdsD</fullName>
        <ecNumber evidence="10">5.3.1.13</ecNumber>
    </submittedName>
</protein>
<evidence type="ECO:0000259" key="9">
    <source>
        <dbReference type="PROSITE" id="PS51464"/>
    </source>
</evidence>
<dbReference type="SMART" id="SM00116">
    <property type="entry name" value="CBS"/>
    <property type="match status" value="2"/>
</dbReference>
<name>A0A517MG18_9BACT</name>
<dbReference type="NCBIfam" id="TIGR00393">
    <property type="entry name" value="kpsF"/>
    <property type="match status" value="1"/>
</dbReference>
<dbReference type="InterPro" id="IPR046348">
    <property type="entry name" value="SIS_dom_sf"/>
</dbReference>
<dbReference type="GO" id="GO:0019146">
    <property type="term" value="F:arabinose-5-phosphate isomerase activity"/>
    <property type="evidence" value="ECO:0007669"/>
    <property type="project" value="UniProtKB-EC"/>
</dbReference>
<reference evidence="10 11" key="1">
    <citation type="submission" date="2019-02" db="EMBL/GenBank/DDBJ databases">
        <title>Deep-cultivation of Planctomycetes and their phenomic and genomic characterization uncovers novel biology.</title>
        <authorList>
            <person name="Wiegand S."/>
            <person name="Jogler M."/>
            <person name="Boedeker C."/>
            <person name="Pinto D."/>
            <person name="Vollmers J."/>
            <person name="Rivas-Marin E."/>
            <person name="Kohn T."/>
            <person name="Peeters S.H."/>
            <person name="Heuer A."/>
            <person name="Rast P."/>
            <person name="Oberbeckmann S."/>
            <person name="Bunk B."/>
            <person name="Jeske O."/>
            <person name="Meyerdierks A."/>
            <person name="Storesund J.E."/>
            <person name="Kallscheuer N."/>
            <person name="Luecker S."/>
            <person name="Lage O.M."/>
            <person name="Pohl T."/>
            <person name="Merkel B.J."/>
            <person name="Hornburger P."/>
            <person name="Mueller R.-W."/>
            <person name="Bruemmer F."/>
            <person name="Labrenz M."/>
            <person name="Spormann A.M."/>
            <person name="Op den Camp H."/>
            <person name="Overmann J."/>
            <person name="Amann R."/>
            <person name="Jetten M.S.M."/>
            <person name="Mascher T."/>
            <person name="Medema M.H."/>
            <person name="Devos D.P."/>
            <person name="Kaster A.-K."/>
            <person name="Ovreas L."/>
            <person name="Rohde M."/>
            <person name="Galperin M.Y."/>
            <person name="Jogler C."/>
        </authorList>
    </citation>
    <scope>NUCLEOTIDE SEQUENCE [LARGE SCALE GENOMIC DNA]</scope>
    <source>
        <strain evidence="10 11">FF011L</strain>
    </source>
</reference>
<dbReference type="PROSITE" id="PS51464">
    <property type="entry name" value="SIS"/>
    <property type="match status" value="1"/>
</dbReference>
<evidence type="ECO:0000256" key="3">
    <source>
        <dbReference type="ARBA" id="ARBA00023122"/>
    </source>
</evidence>
<dbReference type="InterPro" id="IPR000644">
    <property type="entry name" value="CBS_dom"/>
</dbReference>
<dbReference type="EMBL" id="CP036262">
    <property type="protein sequence ID" value="QDS93833.1"/>
    <property type="molecule type" value="Genomic_DNA"/>
</dbReference>
<keyword evidence="5" id="KW-0862">Zinc</keyword>
<gene>
    <name evidence="10" type="primary">kdsD_2</name>
    <name evidence="10" type="ORF">FF011L_26070</name>
</gene>
<sequence length="360" mass="38277">MTEPQPVHSPSAATPRPLETALERLRYAREIVRSEADVLQTISKTLSMDAVRAAEISAEAKGLVVVTGIGKAGLIGRKLVATLASTGTPAQFLHPSEAIHGDLGMVRQDDVVWALSNSGRSDEILQILPALRQQASYLIALTSADDNPLAAASDCVVCLGKHDEACSLGLAPSCSTTAMLAVGDAIALLASQLRGFSRHDFARYHPGGSLGKKLTKVEQLMRPLSECRIATATSTVRETIAPSVPHPNQTARRTGAVMLVDADGRLAGLFTDSDLARMLQRRHDNLLDGPIEEVMTKQVQTVQSGTLLGEAISLLAGRKISELPVLDPSGRPVGLLDITDVVSLSEPQHNVVAMYPSRPQ</sequence>
<evidence type="ECO:0000256" key="1">
    <source>
        <dbReference type="ARBA" id="ARBA00008165"/>
    </source>
</evidence>
<dbReference type="Gene3D" id="3.40.50.10490">
    <property type="entry name" value="Glucose-6-phosphate isomerase like protein, domain 1"/>
    <property type="match status" value="1"/>
</dbReference>
<evidence type="ECO:0000259" key="8">
    <source>
        <dbReference type="PROSITE" id="PS51371"/>
    </source>
</evidence>
<dbReference type="InterPro" id="IPR035474">
    <property type="entry name" value="SIS_Kpsf"/>
</dbReference>
<dbReference type="Gene3D" id="3.10.580.10">
    <property type="entry name" value="CBS-domain"/>
    <property type="match status" value="1"/>
</dbReference>
<dbReference type="GO" id="GO:0097367">
    <property type="term" value="F:carbohydrate derivative binding"/>
    <property type="evidence" value="ECO:0007669"/>
    <property type="project" value="InterPro"/>
</dbReference>
<organism evidence="10 11">
    <name type="scientific">Roseimaritima multifibrata</name>
    <dbReference type="NCBI Taxonomy" id="1930274"/>
    <lineage>
        <taxon>Bacteria</taxon>
        <taxon>Pseudomonadati</taxon>
        <taxon>Planctomycetota</taxon>
        <taxon>Planctomycetia</taxon>
        <taxon>Pirellulales</taxon>
        <taxon>Pirellulaceae</taxon>
        <taxon>Roseimaritima</taxon>
    </lineage>
</organism>
<dbReference type="InterPro" id="IPR046342">
    <property type="entry name" value="CBS_dom_sf"/>
</dbReference>
<dbReference type="InterPro" id="IPR001347">
    <property type="entry name" value="SIS_dom"/>
</dbReference>
<evidence type="ECO:0000256" key="7">
    <source>
        <dbReference type="PROSITE-ProRule" id="PRU00703"/>
    </source>
</evidence>
<accession>A0A517MG18</accession>
<dbReference type="InterPro" id="IPR050986">
    <property type="entry name" value="GutQ/KpsF_isomerases"/>
</dbReference>
<feature type="binding site" evidence="5">
    <location>
        <position position="94"/>
    </location>
    <ligand>
        <name>Zn(2+)</name>
        <dbReference type="ChEBI" id="CHEBI:29105"/>
    </ligand>
</feature>
<keyword evidence="10" id="KW-0413">Isomerase</keyword>
<dbReference type="PANTHER" id="PTHR42745:SF1">
    <property type="entry name" value="ARABINOSE 5-PHOSPHATE ISOMERASE KDSD"/>
    <property type="match status" value="1"/>
</dbReference>
<dbReference type="KEGG" id="rml:FF011L_26070"/>
<evidence type="ECO:0000256" key="5">
    <source>
        <dbReference type="PIRSR" id="PIRSR004692-2"/>
    </source>
</evidence>
<feature type="domain" description="CBS" evidence="8">
    <location>
        <begin position="295"/>
        <end position="351"/>
    </location>
</feature>
<dbReference type="GO" id="GO:0005975">
    <property type="term" value="P:carbohydrate metabolic process"/>
    <property type="evidence" value="ECO:0007669"/>
    <property type="project" value="InterPro"/>
</dbReference>
<comment type="similarity">
    <text evidence="1 4">Belongs to the SIS family. GutQ/KpsF subfamily.</text>
</comment>
<dbReference type="Pfam" id="PF00571">
    <property type="entry name" value="CBS"/>
    <property type="match status" value="1"/>
</dbReference>
<evidence type="ECO:0000256" key="2">
    <source>
        <dbReference type="ARBA" id="ARBA00022737"/>
    </source>
</evidence>
<dbReference type="CDD" id="cd05014">
    <property type="entry name" value="SIS_Kpsf"/>
    <property type="match status" value="1"/>
</dbReference>
<dbReference type="PANTHER" id="PTHR42745">
    <property type="match status" value="1"/>
</dbReference>